<evidence type="ECO:0000313" key="2">
    <source>
        <dbReference type="Proteomes" id="UP000251956"/>
    </source>
</evidence>
<keyword evidence="2" id="KW-1185">Reference proteome</keyword>
<accession>A0A330GJT9</accession>
<dbReference type="EMBL" id="QMBQ01000009">
    <property type="protein sequence ID" value="RAZ73035.1"/>
    <property type="molecule type" value="Genomic_DNA"/>
</dbReference>
<gene>
    <name evidence="1" type="ORF">DPM35_27105</name>
</gene>
<protein>
    <submittedName>
        <fullName evidence="1">Uncharacterized protein</fullName>
    </submittedName>
</protein>
<organism evidence="1 2">
    <name type="scientific">Mesorhizobium atlanticum</name>
    <dbReference type="NCBI Taxonomy" id="2233532"/>
    <lineage>
        <taxon>Bacteria</taxon>
        <taxon>Pseudomonadati</taxon>
        <taxon>Pseudomonadota</taxon>
        <taxon>Alphaproteobacteria</taxon>
        <taxon>Hyphomicrobiales</taxon>
        <taxon>Phyllobacteriaceae</taxon>
        <taxon>Mesorhizobium</taxon>
    </lineage>
</organism>
<proteinExistence type="predicted"/>
<name>A0A330GJT9_9HYPH</name>
<dbReference type="Proteomes" id="UP000251956">
    <property type="component" value="Unassembled WGS sequence"/>
</dbReference>
<reference evidence="1 2" key="1">
    <citation type="submission" date="2018-07" db="EMBL/GenBank/DDBJ databases">
        <title>Diversity of Mesorhizobium strains in Brazil.</title>
        <authorList>
            <person name="Helene L.C.F."/>
            <person name="Dall'Agnol R."/>
            <person name="Delamuta J.R.M."/>
            <person name="Hungria M."/>
        </authorList>
    </citation>
    <scope>NUCLEOTIDE SEQUENCE [LARGE SCALE GENOMIC DNA]</scope>
    <source>
        <strain evidence="1 2">CNPSo 3140</strain>
    </source>
</reference>
<sequence length="92" mass="10743">MSTIDYWYFQQPTIFLLSPEVFVVVDVLSHSKKLETRVRAATARRERLTEDTSHLVLLNVVFVMKNFVNTRVRNLVAGFENISYFSHRIAPL</sequence>
<evidence type="ECO:0000313" key="1">
    <source>
        <dbReference type="EMBL" id="RAZ73035.1"/>
    </source>
</evidence>
<comment type="caution">
    <text evidence="1">The sequence shown here is derived from an EMBL/GenBank/DDBJ whole genome shotgun (WGS) entry which is preliminary data.</text>
</comment>
<dbReference type="AlphaFoldDB" id="A0A330GJT9"/>